<sequence length="211" mass="24322">MKPALHPILYYRRAPCKRRAGFGIRGSFDAEQDSDHHRRQRSLCGAKCRSRDDHAGHLLGELLAWRRYEAIARSSAPRHRGSAAHERVLFKRLHCDGRCGFRGGEGFHVARFIKMMWRRTLFLLDVLKRGYSFVFTDTDVMWLRNPFTKRGLNGTEDLQISIDMFYGDPRPDHNLINTGAGCVVRPAATQRRHRVGSPSKVLGDEAFQWFL</sequence>
<name>A0A6A2XC02_HIBSY</name>
<feature type="domain" description="Nucleotide-diphospho-sugar transferase" evidence="1">
    <location>
        <begin position="103"/>
        <end position="180"/>
    </location>
</feature>
<proteinExistence type="predicted"/>
<comment type="caution">
    <text evidence="2">The sequence shown here is derived from an EMBL/GenBank/DDBJ whole genome shotgun (WGS) entry which is preliminary data.</text>
</comment>
<evidence type="ECO:0000313" key="2">
    <source>
        <dbReference type="EMBL" id="KAE8666970.1"/>
    </source>
</evidence>
<dbReference type="InterPro" id="IPR005069">
    <property type="entry name" value="Nucl-diP-sugar_transferase"/>
</dbReference>
<evidence type="ECO:0000259" key="1">
    <source>
        <dbReference type="Pfam" id="PF03407"/>
    </source>
</evidence>
<dbReference type="Pfam" id="PF03407">
    <property type="entry name" value="Nucleotid_trans"/>
    <property type="match status" value="1"/>
</dbReference>
<dbReference type="AlphaFoldDB" id="A0A6A2XC02"/>
<dbReference type="PANTHER" id="PTHR46038:SF12">
    <property type="entry name" value="OS03G0731800 PROTEIN"/>
    <property type="match status" value="1"/>
</dbReference>
<reference evidence="2" key="1">
    <citation type="submission" date="2019-09" db="EMBL/GenBank/DDBJ databases">
        <title>Draft genome information of white flower Hibiscus syriacus.</title>
        <authorList>
            <person name="Kim Y.-M."/>
        </authorList>
    </citation>
    <scope>NUCLEOTIDE SEQUENCE [LARGE SCALE GENOMIC DNA]</scope>
    <source>
        <strain evidence="2">YM2019G1</strain>
    </source>
</reference>
<evidence type="ECO:0000313" key="3">
    <source>
        <dbReference type="Proteomes" id="UP000436088"/>
    </source>
</evidence>
<dbReference type="PANTHER" id="PTHR46038">
    <property type="entry name" value="EXPRESSED PROTEIN-RELATED"/>
    <property type="match status" value="1"/>
</dbReference>
<keyword evidence="3" id="KW-1185">Reference proteome</keyword>
<dbReference type="EMBL" id="VEPZ02001589">
    <property type="protein sequence ID" value="KAE8666970.1"/>
    <property type="molecule type" value="Genomic_DNA"/>
</dbReference>
<dbReference type="Proteomes" id="UP000436088">
    <property type="component" value="Unassembled WGS sequence"/>
</dbReference>
<dbReference type="InterPro" id="IPR044821">
    <property type="entry name" value="At1g28695/At4g15970-like"/>
</dbReference>
<organism evidence="2 3">
    <name type="scientific">Hibiscus syriacus</name>
    <name type="common">Rose of Sharon</name>
    <dbReference type="NCBI Taxonomy" id="106335"/>
    <lineage>
        <taxon>Eukaryota</taxon>
        <taxon>Viridiplantae</taxon>
        <taxon>Streptophyta</taxon>
        <taxon>Embryophyta</taxon>
        <taxon>Tracheophyta</taxon>
        <taxon>Spermatophyta</taxon>
        <taxon>Magnoliopsida</taxon>
        <taxon>eudicotyledons</taxon>
        <taxon>Gunneridae</taxon>
        <taxon>Pentapetalae</taxon>
        <taxon>rosids</taxon>
        <taxon>malvids</taxon>
        <taxon>Malvales</taxon>
        <taxon>Malvaceae</taxon>
        <taxon>Malvoideae</taxon>
        <taxon>Hibiscus</taxon>
    </lineage>
</organism>
<gene>
    <name evidence="2" type="ORF">F3Y22_tig00112471pilonHSYRG00096</name>
</gene>
<protein>
    <submittedName>
        <fullName evidence="2">Glutamate receptor 2.8-like</fullName>
    </submittedName>
</protein>
<accession>A0A6A2XC02</accession>